<evidence type="ECO:0008006" key="4">
    <source>
        <dbReference type="Google" id="ProtNLM"/>
    </source>
</evidence>
<organism evidence="2 3">
    <name type="scientific">Cryoendolithus antarcticus</name>
    <dbReference type="NCBI Taxonomy" id="1507870"/>
    <lineage>
        <taxon>Eukaryota</taxon>
        <taxon>Fungi</taxon>
        <taxon>Dikarya</taxon>
        <taxon>Ascomycota</taxon>
        <taxon>Pezizomycotina</taxon>
        <taxon>Dothideomycetes</taxon>
        <taxon>Dothideomycetidae</taxon>
        <taxon>Cladosporiales</taxon>
        <taxon>Cladosporiaceae</taxon>
        <taxon>Cryoendolithus</taxon>
    </lineage>
</organism>
<protein>
    <recommendedName>
        <fullName evidence="4">Zn(2)-C6 fungal-type domain-containing protein</fullName>
    </recommendedName>
</protein>
<feature type="compositionally biased region" description="Polar residues" evidence="1">
    <location>
        <begin position="186"/>
        <end position="203"/>
    </location>
</feature>
<name>A0A1V8TA04_9PEZI</name>
<dbReference type="OrthoDB" id="4151048at2759"/>
<dbReference type="PANTHER" id="PTHR47655:SF3">
    <property type="entry name" value="ZN(II)2CYS6 TRANSCRIPTION FACTOR (EUROFUNG)"/>
    <property type="match status" value="1"/>
</dbReference>
<feature type="compositionally biased region" description="Low complexity" evidence="1">
    <location>
        <begin position="208"/>
        <end position="223"/>
    </location>
</feature>
<dbReference type="Proteomes" id="UP000192596">
    <property type="component" value="Unassembled WGS sequence"/>
</dbReference>
<dbReference type="InterPro" id="IPR052783">
    <property type="entry name" value="Metabolic/Drug-Res_Regulator"/>
</dbReference>
<evidence type="ECO:0000313" key="2">
    <source>
        <dbReference type="EMBL" id="OQO08068.1"/>
    </source>
</evidence>
<feature type="region of interest" description="Disordered" evidence="1">
    <location>
        <begin position="134"/>
        <end position="167"/>
    </location>
</feature>
<keyword evidence="3" id="KW-1185">Reference proteome</keyword>
<proteinExistence type="predicted"/>
<dbReference type="PANTHER" id="PTHR47655">
    <property type="entry name" value="QUINIC ACID UTILIZATION ACTIVATOR"/>
    <property type="match status" value="1"/>
</dbReference>
<dbReference type="EMBL" id="NAJO01000013">
    <property type="protein sequence ID" value="OQO08068.1"/>
    <property type="molecule type" value="Genomic_DNA"/>
</dbReference>
<gene>
    <name evidence="2" type="ORF">B0A48_06861</name>
</gene>
<dbReference type="STRING" id="1507870.A0A1V8TA04"/>
<reference evidence="3" key="1">
    <citation type="submission" date="2017-03" db="EMBL/GenBank/DDBJ databases">
        <title>Genomes of endolithic fungi from Antarctica.</title>
        <authorList>
            <person name="Coleine C."/>
            <person name="Masonjones S."/>
            <person name="Stajich J.E."/>
        </authorList>
    </citation>
    <scope>NUCLEOTIDE SEQUENCE [LARGE SCALE GENOMIC DNA]</scope>
    <source>
        <strain evidence="3">CCFEE 5527</strain>
    </source>
</reference>
<dbReference type="InParanoid" id="A0A1V8TA04"/>
<accession>A0A1V8TA04</accession>
<sequence>MLPGNMQRTDSQDSTADSLRKRVCKACDRCRMKKNDQICVFGERKRSHDKIYPKGYVEQLEQQQGQMASGLREMYQRALHDGHWKGSPLAETDGKPLVHDILAGLGLLMDSKTGDEAEPFIEDFKEMQKQLISNGAPLVHRRGSVSSDSDRSQHRSSRAASNITPLENKRKVFRDSFTLASAHHTPLTQSPSQRLATPTSATRPTHRQPQWQQPQVTQPMQMDPPAAQTYVPEWQQLLTNNNTNPFPLNPPPQMAVMRGNDVMMSINVWDSPSYSFDLAGPNQGFANQQPLSFNDYNPYTNTSMNDLMDDNFDMSKYEQGGNELMI</sequence>
<evidence type="ECO:0000256" key="1">
    <source>
        <dbReference type="SAM" id="MobiDB-lite"/>
    </source>
</evidence>
<evidence type="ECO:0000313" key="3">
    <source>
        <dbReference type="Proteomes" id="UP000192596"/>
    </source>
</evidence>
<comment type="caution">
    <text evidence="2">The sequence shown here is derived from an EMBL/GenBank/DDBJ whole genome shotgun (WGS) entry which is preliminary data.</text>
</comment>
<feature type="region of interest" description="Disordered" evidence="1">
    <location>
        <begin position="183"/>
        <end position="223"/>
    </location>
</feature>
<dbReference type="AlphaFoldDB" id="A0A1V8TA04"/>